<dbReference type="Pfam" id="PF00853">
    <property type="entry name" value="Runt"/>
    <property type="match status" value="1"/>
</dbReference>
<comment type="caution">
    <text evidence="7">The sequence shown here is derived from an EMBL/GenBank/DDBJ whole genome shotgun (WGS) entry which is preliminary data.</text>
</comment>
<dbReference type="SUPFAM" id="SSF49417">
    <property type="entry name" value="p53-like transcription factors"/>
    <property type="match status" value="1"/>
</dbReference>
<gene>
    <name evidence="7" type="ORF">GBAR_LOCUS1289</name>
</gene>
<proteinExistence type="predicted"/>
<dbReference type="PANTHER" id="PTHR11950">
    <property type="entry name" value="RUNT RELATED"/>
    <property type="match status" value="1"/>
</dbReference>
<feature type="region of interest" description="Disordered" evidence="5">
    <location>
        <begin position="332"/>
        <end position="357"/>
    </location>
</feature>
<dbReference type="EMBL" id="CASHTH010000192">
    <property type="protein sequence ID" value="CAI7993645.1"/>
    <property type="molecule type" value="Genomic_DNA"/>
</dbReference>
<evidence type="ECO:0000256" key="4">
    <source>
        <dbReference type="ARBA" id="ARBA00023242"/>
    </source>
</evidence>
<dbReference type="GO" id="GO:0005634">
    <property type="term" value="C:nucleus"/>
    <property type="evidence" value="ECO:0007669"/>
    <property type="project" value="UniProtKB-SubCell"/>
</dbReference>
<evidence type="ECO:0000256" key="1">
    <source>
        <dbReference type="ARBA" id="ARBA00004123"/>
    </source>
</evidence>
<keyword evidence="2" id="KW-0805">Transcription regulation</keyword>
<feature type="domain" description="Runt" evidence="6">
    <location>
        <begin position="70"/>
        <end position="198"/>
    </location>
</feature>
<dbReference type="PANTHER" id="PTHR11950:SF31">
    <property type="entry name" value="SEGMENTATION PROTEIN RUNT"/>
    <property type="match status" value="1"/>
</dbReference>
<reference evidence="7" key="1">
    <citation type="submission" date="2023-03" db="EMBL/GenBank/DDBJ databases">
        <authorList>
            <person name="Steffen K."/>
            <person name="Cardenas P."/>
        </authorList>
    </citation>
    <scope>NUCLEOTIDE SEQUENCE</scope>
</reference>
<dbReference type="InterPro" id="IPR000040">
    <property type="entry name" value="AML1_Runt"/>
</dbReference>
<feature type="compositionally biased region" description="Low complexity" evidence="5">
    <location>
        <begin position="51"/>
        <end position="62"/>
    </location>
</feature>
<accession>A0AA35QVB9</accession>
<dbReference type="InterPro" id="IPR012346">
    <property type="entry name" value="p53/RUNT-type_TF_DNA-bd_sf"/>
</dbReference>
<feature type="region of interest" description="Disordered" evidence="5">
    <location>
        <begin position="1"/>
        <end position="63"/>
    </location>
</feature>
<dbReference type="PROSITE" id="PS51062">
    <property type="entry name" value="RUNT"/>
    <property type="match status" value="1"/>
</dbReference>
<dbReference type="Gene3D" id="2.60.40.720">
    <property type="match status" value="1"/>
</dbReference>
<evidence type="ECO:0000256" key="5">
    <source>
        <dbReference type="SAM" id="MobiDB-lite"/>
    </source>
</evidence>
<feature type="compositionally biased region" description="Low complexity" evidence="5">
    <location>
        <begin position="334"/>
        <end position="357"/>
    </location>
</feature>
<dbReference type="InterPro" id="IPR008967">
    <property type="entry name" value="p53-like_TF_DNA-bd_sf"/>
</dbReference>
<keyword evidence="4" id="KW-0539">Nucleus</keyword>
<dbReference type="Proteomes" id="UP001174909">
    <property type="component" value="Unassembled WGS sequence"/>
</dbReference>
<evidence type="ECO:0000259" key="6">
    <source>
        <dbReference type="PROSITE" id="PS51062"/>
    </source>
</evidence>
<feature type="compositionally biased region" description="Low complexity" evidence="5">
    <location>
        <begin position="31"/>
        <end position="41"/>
    </location>
</feature>
<dbReference type="GO" id="GO:0000978">
    <property type="term" value="F:RNA polymerase II cis-regulatory region sequence-specific DNA binding"/>
    <property type="evidence" value="ECO:0007669"/>
    <property type="project" value="TreeGrafter"/>
</dbReference>
<dbReference type="InterPro" id="IPR013524">
    <property type="entry name" value="Runt_dom"/>
</dbReference>
<keyword evidence="8" id="KW-1185">Reference proteome</keyword>
<dbReference type="PRINTS" id="PR00967">
    <property type="entry name" value="ONCOGENEAML1"/>
</dbReference>
<protein>
    <submittedName>
        <fullName evidence="7">Runt-related transcription factor 1</fullName>
    </submittedName>
</protein>
<evidence type="ECO:0000313" key="8">
    <source>
        <dbReference type="Proteomes" id="UP001174909"/>
    </source>
</evidence>
<sequence>MSFPPTFPLSISHGSPPPPPPAAIYHQNYSLPQQPRPQQLQNMASPPSENGAATPSSAAPGSKLFRGERTFAEVLAEHPGELVRTSSPNFVCTILPSHWRCNKTLPVPFKVLSLSDVEDGIKVMLTAGNDENSAAELRNASATFKNQVARFNDLRFVGRSGRGKLLSVVILVATEPAQYAAYTHAIKVTVDGPREPRRNRQRVDDCRDHPYLRPNPFLGTGMNGLRLAPSGMEPVGAGAADPRMGLNTPPEMCPGSFPDVSLPTWAPNSPCIPTSLCIYSGALGNEIPEMRTPLIRTPFIPTLRSPSVWQYPAIITPTITTSHVETTRCNSVTQNSDSMSNAQQQQQQAQQQHMNQQNSLNDMTKFVFPAHGIPISPGIFGTQFFGTTPSSGITPITPLTPTVLAPATSCGLGFTTDFRHIPASQFFSPLSLAPPTMIQGSLPKTPTLPPPSPHALVGISHQGMPTSATLVNSPFGKGSFMEEFTKIGSISPFIVSPGPGISPKKANGTTVFFPTVPNGDAKLTTVINGITFTTQAADPSGQHHHPIVKMETPLEPNACCVGDEKQ</sequence>
<comment type="subcellular location">
    <subcellularLocation>
        <location evidence="1">Nucleus</location>
    </subcellularLocation>
</comment>
<dbReference type="AlphaFoldDB" id="A0AA35QVB9"/>
<dbReference type="GO" id="GO:0000981">
    <property type="term" value="F:DNA-binding transcription factor activity, RNA polymerase II-specific"/>
    <property type="evidence" value="ECO:0007669"/>
    <property type="project" value="TreeGrafter"/>
</dbReference>
<keyword evidence="3" id="KW-0804">Transcription</keyword>
<organism evidence="7 8">
    <name type="scientific">Geodia barretti</name>
    <name type="common">Barrett's horny sponge</name>
    <dbReference type="NCBI Taxonomy" id="519541"/>
    <lineage>
        <taxon>Eukaryota</taxon>
        <taxon>Metazoa</taxon>
        <taxon>Porifera</taxon>
        <taxon>Demospongiae</taxon>
        <taxon>Heteroscleromorpha</taxon>
        <taxon>Tetractinellida</taxon>
        <taxon>Astrophorina</taxon>
        <taxon>Geodiidae</taxon>
        <taxon>Geodia</taxon>
    </lineage>
</organism>
<evidence type="ECO:0000256" key="3">
    <source>
        <dbReference type="ARBA" id="ARBA00023163"/>
    </source>
</evidence>
<evidence type="ECO:0000313" key="7">
    <source>
        <dbReference type="EMBL" id="CAI7993645.1"/>
    </source>
</evidence>
<name>A0AA35QVB9_GEOBA</name>
<dbReference type="GO" id="GO:0005524">
    <property type="term" value="F:ATP binding"/>
    <property type="evidence" value="ECO:0007669"/>
    <property type="project" value="InterPro"/>
</dbReference>
<evidence type="ECO:0000256" key="2">
    <source>
        <dbReference type="ARBA" id="ARBA00023015"/>
    </source>
</evidence>